<comment type="caution">
    <text evidence="3">The sequence shown here is derived from an EMBL/GenBank/DDBJ whole genome shotgun (WGS) entry which is preliminary data.</text>
</comment>
<dbReference type="GO" id="GO:0015074">
    <property type="term" value="P:DNA integration"/>
    <property type="evidence" value="ECO:0007669"/>
    <property type="project" value="InterPro"/>
</dbReference>
<dbReference type="InterPro" id="IPR058913">
    <property type="entry name" value="Integrase_dom_put"/>
</dbReference>
<evidence type="ECO:0000259" key="2">
    <source>
        <dbReference type="PROSITE" id="PS50994"/>
    </source>
</evidence>
<organism evidence="3 4">
    <name type="scientific">Favolaschia claudopus</name>
    <dbReference type="NCBI Taxonomy" id="2862362"/>
    <lineage>
        <taxon>Eukaryota</taxon>
        <taxon>Fungi</taxon>
        <taxon>Dikarya</taxon>
        <taxon>Basidiomycota</taxon>
        <taxon>Agaricomycotina</taxon>
        <taxon>Agaricomycetes</taxon>
        <taxon>Agaricomycetidae</taxon>
        <taxon>Agaricales</taxon>
        <taxon>Marasmiineae</taxon>
        <taxon>Mycenaceae</taxon>
        <taxon>Favolaschia</taxon>
    </lineage>
</organism>
<dbReference type="GO" id="GO:0003723">
    <property type="term" value="F:RNA binding"/>
    <property type="evidence" value="ECO:0007669"/>
    <property type="project" value="UniProtKB-KW"/>
</dbReference>
<reference evidence="3 4" key="1">
    <citation type="journal article" date="2024" name="J Genomics">
        <title>Draft genome sequencing and assembly of Favolaschia claudopus CIRM-BRFM 2984 isolated from oak limbs.</title>
        <authorList>
            <person name="Navarro D."/>
            <person name="Drula E."/>
            <person name="Chaduli D."/>
            <person name="Cazenave R."/>
            <person name="Ahrendt S."/>
            <person name="Wang J."/>
            <person name="Lipzen A."/>
            <person name="Daum C."/>
            <person name="Barry K."/>
            <person name="Grigoriev I.V."/>
            <person name="Favel A."/>
            <person name="Rosso M.N."/>
            <person name="Martin F."/>
        </authorList>
    </citation>
    <scope>NUCLEOTIDE SEQUENCE [LARGE SCALE GENOMIC DNA]</scope>
    <source>
        <strain evidence="3 4">CIRM-BRFM 2984</strain>
    </source>
</reference>
<dbReference type="PANTHER" id="PTHR46791:SF5">
    <property type="entry name" value="CLR5 DOMAIN-CONTAINING PROTEIN-RELATED"/>
    <property type="match status" value="1"/>
</dbReference>
<accession>A0AAV9ZL49</accession>
<evidence type="ECO:0000256" key="1">
    <source>
        <dbReference type="ARBA" id="ARBA00022884"/>
    </source>
</evidence>
<proteinExistence type="predicted"/>
<sequence length="302" mass="34085">LPPLPPHPDNAPWSPSVYNAYDALQNTFRHASNVLSQDADAKRLEAHIEKATEDLLPILEAFETHAAVEHIPLPWLYSCTEAVGHLIAGLCQAQEETNVAYIEPVKVVRTGKRGRPRKHLNPQLLTEAMDSQRRMSLTKLAQLMGVSRPTLRKQLLLNGVYSKFTSLSKSELDDLVKSFREAKPDSGVRYLIGFLRNQGLHIQKRRVYSAVHRVDGLGRIVRQQRLIRRKPYEVSRPHALWHVDGHHKLILWGIVIHGFVDGYSRTITGLRASTNNRASTVLEVFLAAVGEYGLPSRVRGDR</sequence>
<evidence type="ECO:0000313" key="4">
    <source>
        <dbReference type="Proteomes" id="UP001362999"/>
    </source>
</evidence>
<dbReference type="PANTHER" id="PTHR46791">
    <property type="entry name" value="EXPRESSED PROTEIN"/>
    <property type="match status" value="1"/>
</dbReference>
<dbReference type="SUPFAM" id="SSF53098">
    <property type="entry name" value="Ribonuclease H-like"/>
    <property type="match status" value="1"/>
</dbReference>
<name>A0AAV9ZL49_9AGAR</name>
<evidence type="ECO:0000313" key="3">
    <source>
        <dbReference type="EMBL" id="KAK6984929.1"/>
    </source>
</evidence>
<feature type="non-terminal residue" evidence="3">
    <location>
        <position position="1"/>
    </location>
</feature>
<protein>
    <recommendedName>
        <fullName evidence="2">Integrase catalytic domain-containing protein</fullName>
    </recommendedName>
</protein>
<dbReference type="EMBL" id="JAWWNJ010000133">
    <property type="protein sequence ID" value="KAK6984929.1"/>
    <property type="molecule type" value="Genomic_DNA"/>
</dbReference>
<dbReference type="InterPro" id="IPR012337">
    <property type="entry name" value="RNaseH-like_sf"/>
</dbReference>
<dbReference type="AlphaFoldDB" id="A0AAV9ZL49"/>
<dbReference type="InterPro" id="IPR001584">
    <property type="entry name" value="Integrase_cat-core"/>
</dbReference>
<keyword evidence="1" id="KW-0694">RNA-binding</keyword>
<feature type="non-terminal residue" evidence="3">
    <location>
        <position position="302"/>
    </location>
</feature>
<keyword evidence="4" id="KW-1185">Reference proteome</keyword>
<feature type="domain" description="Integrase catalytic" evidence="2">
    <location>
        <begin position="233"/>
        <end position="302"/>
    </location>
</feature>
<dbReference type="Proteomes" id="UP001362999">
    <property type="component" value="Unassembled WGS sequence"/>
</dbReference>
<dbReference type="GO" id="GO:0005634">
    <property type="term" value="C:nucleus"/>
    <property type="evidence" value="ECO:0007669"/>
    <property type="project" value="UniProtKB-ARBA"/>
</dbReference>
<gene>
    <name evidence="3" type="ORF">R3P38DRAFT_2465756</name>
</gene>
<dbReference type="PROSITE" id="PS50994">
    <property type="entry name" value="INTEGRASE"/>
    <property type="match status" value="1"/>
</dbReference>
<dbReference type="Pfam" id="PF24764">
    <property type="entry name" value="rva_4"/>
    <property type="match status" value="1"/>
</dbReference>